<name>A0ABN9S5R9_9DINO</name>
<dbReference type="Proteomes" id="UP001189429">
    <property type="component" value="Unassembled WGS sequence"/>
</dbReference>
<dbReference type="EMBL" id="CAUYUJ010009354">
    <property type="protein sequence ID" value="CAK0826531.1"/>
    <property type="molecule type" value="Genomic_DNA"/>
</dbReference>
<gene>
    <name evidence="1" type="ORF">PCOR1329_LOCUS26353</name>
</gene>
<organism evidence="1 2">
    <name type="scientific">Prorocentrum cordatum</name>
    <dbReference type="NCBI Taxonomy" id="2364126"/>
    <lineage>
        <taxon>Eukaryota</taxon>
        <taxon>Sar</taxon>
        <taxon>Alveolata</taxon>
        <taxon>Dinophyceae</taxon>
        <taxon>Prorocentrales</taxon>
        <taxon>Prorocentraceae</taxon>
        <taxon>Prorocentrum</taxon>
    </lineage>
</organism>
<protein>
    <submittedName>
        <fullName evidence="1">Uncharacterized protein</fullName>
    </submittedName>
</protein>
<keyword evidence="2" id="KW-1185">Reference proteome</keyword>
<comment type="caution">
    <text evidence="1">The sequence shown here is derived from an EMBL/GenBank/DDBJ whole genome shotgun (WGS) entry which is preliminary data.</text>
</comment>
<evidence type="ECO:0000313" key="2">
    <source>
        <dbReference type="Proteomes" id="UP001189429"/>
    </source>
</evidence>
<proteinExistence type="predicted"/>
<dbReference type="PANTHER" id="PTHR36513">
    <property type="entry name" value="ABC TRANSMEMBRANE TYPE-1 DOMAIN-CONTAINING PROTEIN"/>
    <property type="match status" value="1"/>
</dbReference>
<evidence type="ECO:0000313" key="1">
    <source>
        <dbReference type="EMBL" id="CAK0826531.1"/>
    </source>
</evidence>
<feature type="non-terminal residue" evidence="1">
    <location>
        <position position="118"/>
    </location>
</feature>
<accession>A0ABN9S5R9</accession>
<dbReference type="PANTHER" id="PTHR36513:SF1">
    <property type="entry name" value="TRANSMEMBRANE PROTEIN"/>
    <property type="match status" value="1"/>
</dbReference>
<reference evidence="1" key="1">
    <citation type="submission" date="2023-10" db="EMBL/GenBank/DDBJ databases">
        <authorList>
            <person name="Chen Y."/>
            <person name="Shah S."/>
            <person name="Dougan E. K."/>
            <person name="Thang M."/>
            <person name="Chan C."/>
        </authorList>
    </citation>
    <scope>NUCLEOTIDE SEQUENCE [LARGE SCALE GENOMIC DNA]</scope>
</reference>
<sequence>MPEAFFAPEGELAQLLGICSRLTLYNDGADFALHTTEVIGGRGRVVGRHTRPLPADCGVQPGDRARVDIVDCTSMDANVGGVRHNYFNLQPHIVGDLQELVCRGKGAAQRSRLVRIST</sequence>